<feature type="compositionally biased region" description="Low complexity" evidence="1">
    <location>
        <begin position="680"/>
        <end position="696"/>
    </location>
</feature>
<dbReference type="OrthoDB" id="9809364at2"/>
<dbReference type="InterPro" id="IPR011659">
    <property type="entry name" value="WD40"/>
</dbReference>
<dbReference type="EMBL" id="PDLO01000003">
    <property type="protein sequence ID" value="PHK98691.1"/>
    <property type="molecule type" value="Genomic_DNA"/>
</dbReference>
<keyword evidence="2" id="KW-0732">Signal</keyword>
<protein>
    <recommendedName>
        <fullName evidence="3">SPOR domain-containing protein</fullName>
    </recommendedName>
</protein>
<feature type="chain" id="PRO_5013786899" description="SPOR domain-containing protein" evidence="2">
    <location>
        <begin position="26"/>
        <end position="786"/>
    </location>
</feature>
<dbReference type="Pfam" id="PF07676">
    <property type="entry name" value="PD40"/>
    <property type="match status" value="2"/>
</dbReference>
<feature type="signal peptide" evidence="2">
    <location>
        <begin position="1"/>
        <end position="25"/>
    </location>
</feature>
<sequence>MFGATYIPVMNHVFKTLLFLLPTLAAVPLAAQFRSEMRTADKQLELHAYNLAIESYRRALDYRSDDVEALSRLGHAHRMLNQLDTARMYYERAMADRRVDAETLLGYAQTLRGLGEYAQAEPLFAAYARETDPTVGNHYVTSTRFAQQQRNEHAGFQAERMSINSLAADFGASVPQPGRLVFNSGRADEDFDGMAGNRPYVANLAADGTASDPVPLSFGYRIENGFIGPVSYSPDGRTVLFSRNNFTPGTRMVPEAGITLTLMVADVNPEGRWTNVRPLPFNGNDFSTGYGTFAANDDRTIYFASDRPGGYGGYDIYRASFDGRGWDAVPENVGPAVNSRGNEITPFFDGNSLFFSSDWHHGLGGYDVFRAAMEGRRPTTLYHMGAAVNSSRDDLGFLFDPTAQTGYVTSNRPAGMASSEDLYYISPATGATENRPAGADNGPVTSVPEGVSADDPVPFGAVRGYVTDIQTNLPIADATVVITRRSDSTSTTLTTDVNGAYYTSVQPYTTYDVSVDAFGYAPMNFPVTTGGGQQSDAFGNILLLPGAAGGTVSHPAPTVGNERPAPTAANDRPAAPAPAPRPVVTEPTGGGGPPAPATYDRPAATPAPGFAVQIASVSNRPNLQQFENLSTFGRVYLQEADGRFKVRLGGYADREAAQGAAQRARDLGYAGSFVVTEEGAPAARPSPAAPAPASGTPAPPPAPAPAATQAAFRVQLGAFGKPENFDRERAATLGTLRTEKRGELTVFFIDDLTSADQARSVRDRALEMGYPGAYALQLTDTGYRKL</sequence>
<feature type="region of interest" description="Disordered" evidence="1">
    <location>
        <begin position="680"/>
        <end position="707"/>
    </location>
</feature>
<feature type="region of interest" description="Disordered" evidence="1">
    <location>
        <begin position="552"/>
        <end position="598"/>
    </location>
</feature>
<dbReference type="SUPFAM" id="SSF82171">
    <property type="entry name" value="DPP6 N-terminal domain-like"/>
    <property type="match status" value="1"/>
</dbReference>
<dbReference type="InterPro" id="IPR011990">
    <property type="entry name" value="TPR-like_helical_dom_sf"/>
</dbReference>
<dbReference type="AlphaFoldDB" id="A0A2G0CFE1"/>
<accession>A0A2G0CFE1</accession>
<dbReference type="InterPro" id="IPR008969">
    <property type="entry name" value="CarboxyPept-like_regulatory"/>
</dbReference>
<dbReference type="GO" id="GO:0042834">
    <property type="term" value="F:peptidoglycan binding"/>
    <property type="evidence" value="ECO:0007669"/>
    <property type="project" value="InterPro"/>
</dbReference>
<reference evidence="4 5" key="1">
    <citation type="submission" date="2017-10" db="EMBL/GenBank/DDBJ databases">
        <title>The draft genome sequence of Lewinella marina KCTC 32374.</title>
        <authorList>
            <person name="Wang K."/>
        </authorList>
    </citation>
    <scope>NUCLEOTIDE SEQUENCE [LARGE SCALE GENOMIC DNA]</scope>
    <source>
        <strain evidence="4 5">MKG-38</strain>
    </source>
</reference>
<dbReference type="Gene3D" id="1.25.40.10">
    <property type="entry name" value="Tetratricopeptide repeat domain"/>
    <property type="match status" value="1"/>
</dbReference>
<keyword evidence="5" id="KW-1185">Reference proteome</keyword>
<dbReference type="InterPro" id="IPR036680">
    <property type="entry name" value="SPOR-like_sf"/>
</dbReference>
<dbReference type="Pfam" id="PF05036">
    <property type="entry name" value="SPOR"/>
    <property type="match status" value="1"/>
</dbReference>
<name>A0A2G0CFE1_9BACT</name>
<dbReference type="InterPro" id="IPR007730">
    <property type="entry name" value="SPOR-like_dom"/>
</dbReference>
<evidence type="ECO:0000313" key="4">
    <source>
        <dbReference type="EMBL" id="PHK98691.1"/>
    </source>
</evidence>
<dbReference type="Gene3D" id="2.60.40.1120">
    <property type="entry name" value="Carboxypeptidase-like, regulatory domain"/>
    <property type="match status" value="1"/>
</dbReference>
<evidence type="ECO:0000313" key="5">
    <source>
        <dbReference type="Proteomes" id="UP000226437"/>
    </source>
</evidence>
<dbReference type="SUPFAM" id="SSF48452">
    <property type="entry name" value="TPR-like"/>
    <property type="match status" value="1"/>
</dbReference>
<gene>
    <name evidence="4" type="ORF">CGL56_09500</name>
</gene>
<dbReference type="Proteomes" id="UP000226437">
    <property type="component" value="Unassembled WGS sequence"/>
</dbReference>
<dbReference type="Pfam" id="PF13620">
    <property type="entry name" value="CarboxypepD_reg"/>
    <property type="match status" value="1"/>
</dbReference>
<evidence type="ECO:0000256" key="1">
    <source>
        <dbReference type="SAM" id="MobiDB-lite"/>
    </source>
</evidence>
<comment type="caution">
    <text evidence="4">The sequence shown here is derived from an EMBL/GenBank/DDBJ whole genome shotgun (WGS) entry which is preliminary data.</text>
</comment>
<organism evidence="4 5">
    <name type="scientific">Neolewinella marina</name>
    <dbReference type="NCBI Taxonomy" id="438751"/>
    <lineage>
        <taxon>Bacteria</taxon>
        <taxon>Pseudomonadati</taxon>
        <taxon>Bacteroidota</taxon>
        <taxon>Saprospiria</taxon>
        <taxon>Saprospirales</taxon>
        <taxon>Lewinellaceae</taxon>
        <taxon>Neolewinella</taxon>
    </lineage>
</organism>
<dbReference type="Gene3D" id="3.30.70.1070">
    <property type="entry name" value="Sporulation related repeat"/>
    <property type="match status" value="1"/>
</dbReference>
<evidence type="ECO:0000256" key="2">
    <source>
        <dbReference type="SAM" id="SignalP"/>
    </source>
</evidence>
<evidence type="ECO:0000259" key="3">
    <source>
        <dbReference type="Pfam" id="PF05036"/>
    </source>
</evidence>
<feature type="compositionally biased region" description="Low complexity" evidence="1">
    <location>
        <begin position="563"/>
        <end position="574"/>
    </location>
</feature>
<dbReference type="SUPFAM" id="SSF110997">
    <property type="entry name" value="Sporulation related repeat"/>
    <property type="match status" value="1"/>
</dbReference>
<proteinExistence type="predicted"/>
<feature type="domain" description="SPOR" evidence="3">
    <location>
        <begin position="608"/>
        <end position="676"/>
    </location>
</feature>
<dbReference type="SUPFAM" id="SSF49464">
    <property type="entry name" value="Carboxypeptidase regulatory domain-like"/>
    <property type="match status" value="1"/>
</dbReference>